<reference evidence="3 4" key="1">
    <citation type="journal article" date="2016" name="Nat. Commun.">
        <title>Thousands of microbial genomes shed light on interconnected biogeochemical processes in an aquifer system.</title>
        <authorList>
            <person name="Anantharaman K."/>
            <person name="Brown C.T."/>
            <person name="Hug L.A."/>
            <person name="Sharon I."/>
            <person name="Castelle C.J."/>
            <person name="Probst A.J."/>
            <person name="Thomas B.C."/>
            <person name="Singh A."/>
            <person name="Wilkins M.J."/>
            <person name="Karaoz U."/>
            <person name="Brodie E.L."/>
            <person name="Williams K.H."/>
            <person name="Hubbard S.S."/>
            <person name="Banfield J.F."/>
        </authorList>
    </citation>
    <scope>NUCLEOTIDE SEQUENCE [LARGE SCALE GENOMIC DNA]</scope>
</reference>
<feature type="transmembrane region" description="Helical" evidence="1">
    <location>
        <begin position="109"/>
        <end position="128"/>
    </location>
</feature>
<dbReference type="AlphaFoldDB" id="A0A1G1VN83"/>
<organism evidence="3 4">
    <name type="scientific">Candidatus Chisholmbacteria bacterium RIFCSPHIGHO2_01_FULL_49_18</name>
    <dbReference type="NCBI Taxonomy" id="1797590"/>
    <lineage>
        <taxon>Bacteria</taxon>
        <taxon>Candidatus Chisholmiibacteriota</taxon>
    </lineage>
</organism>
<evidence type="ECO:0000313" key="3">
    <source>
        <dbReference type="EMBL" id="OGY16851.1"/>
    </source>
</evidence>
<keyword evidence="1" id="KW-0812">Transmembrane</keyword>
<dbReference type="Proteomes" id="UP000179069">
    <property type="component" value="Unassembled WGS sequence"/>
</dbReference>
<feature type="transmembrane region" description="Helical" evidence="1">
    <location>
        <begin position="62"/>
        <end position="88"/>
    </location>
</feature>
<protein>
    <submittedName>
        <fullName evidence="3">Uncharacterized protein</fullName>
    </submittedName>
</protein>
<comment type="caution">
    <text evidence="3">The sequence shown here is derived from an EMBL/GenBank/DDBJ whole genome shotgun (WGS) entry which is preliminary data.</text>
</comment>
<dbReference type="Pfam" id="PF18895">
    <property type="entry name" value="T4SS_pilin"/>
    <property type="match status" value="1"/>
</dbReference>
<evidence type="ECO:0000256" key="1">
    <source>
        <dbReference type="SAM" id="Phobius"/>
    </source>
</evidence>
<feature type="signal peptide" evidence="2">
    <location>
        <begin position="1"/>
        <end position="38"/>
    </location>
</feature>
<evidence type="ECO:0000256" key="2">
    <source>
        <dbReference type="SAM" id="SignalP"/>
    </source>
</evidence>
<proteinExistence type="predicted"/>
<name>A0A1G1VN83_9BACT</name>
<accession>A0A1G1VN83</accession>
<evidence type="ECO:0000313" key="4">
    <source>
        <dbReference type="Proteomes" id="UP000179069"/>
    </source>
</evidence>
<sequence length="144" mass="15366">MIHKESQLWNKPYSPLHFRKLTAILAAVSLRFVSPVFAAIENPAIGSIGSGDAGTAAATLFANIWKAIVVIAGIAFIIYFAWGALSWLTSGGDKAKVEEAREKISNATIGLILVAASVAITTTIGLLFDIDFLTNLTFEFPEAP</sequence>
<keyword evidence="1" id="KW-1133">Transmembrane helix</keyword>
<feature type="chain" id="PRO_5009581018" evidence="2">
    <location>
        <begin position="39"/>
        <end position="144"/>
    </location>
</feature>
<keyword evidence="2" id="KW-0732">Signal</keyword>
<dbReference type="EMBL" id="MHCI01000009">
    <property type="protein sequence ID" value="OGY16851.1"/>
    <property type="molecule type" value="Genomic_DNA"/>
</dbReference>
<keyword evidence="1" id="KW-0472">Membrane</keyword>
<dbReference type="InterPro" id="IPR043993">
    <property type="entry name" value="T4SS_pilin"/>
</dbReference>
<gene>
    <name evidence="3" type="ORF">A2785_03745</name>
</gene>